<dbReference type="GeneID" id="5048596"/>
<dbReference type="AlphaFoldDB" id="A4QMF0"/>
<dbReference type="RefSeq" id="YP_001152247.1">
    <property type="nucleotide sequence ID" value="NC_004677.2"/>
</dbReference>
<reference evidence="1" key="1">
    <citation type="submission" date="2007-04" db="EMBL/GenBank/DDBJ databases">
        <authorList>
            <person name="Noh E.W."/>
            <person name="Lee J.S."/>
            <person name="Choi Y.I."/>
            <person name="Han M.S."/>
            <person name="Yi Y.S."/>
            <person name="Han S.U."/>
        </authorList>
    </citation>
    <scope>NUCLEOTIDE SEQUENCE</scope>
</reference>
<proteinExistence type="predicted"/>
<sequence length="46" mass="5709">MTRALWSEESYKMKNKNLFDGRAYIRFRDNQARTDDFHHVKVTLYR</sequence>
<dbReference type="EMBL" id="AY228468">
    <property type="protein sequence ID" value="ABP35487.1"/>
    <property type="molecule type" value="Genomic_DNA"/>
</dbReference>
<organism evidence="1">
    <name type="scientific">Pinus koraiensis</name>
    <name type="common">Korean pine</name>
    <dbReference type="NCBI Taxonomy" id="88728"/>
    <lineage>
        <taxon>Eukaryota</taxon>
        <taxon>Viridiplantae</taxon>
        <taxon>Streptophyta</taxon>
        <taxon>Embryophyta</taxon>
        <taxon>Tracheophyta</taxon>
        <taxon>Spermatophyta</taxon>
        <taxon>Pinopsida</taxon>
        <taxon>Pinidae</taxon>
        <taxon>Conifers I</taxon>
        <taxon>Pinales</taxon>
        <taxon>Pinaceae</taxon>
        <taxon>Pinus</taxon>
        <taxon>Pinus subgen. Strobus</taxon>
    </lineage>
</organism>
<keyword evidence="1" id="KW-0150">Chloroplast</keyword>
<accession>A4QMF0</accession>
<protein>
    <submittedName>
        <fullName evidence="1">ORF46h</fullName>
    </submittedName>
</protein>
<geneLocation type="chloroplast" evidence="1"/>
<name>A4QMF0_PINKO</name>
<evidence type="ECO:0000313" key="1">
    <source>
        <dbReference type="EMBL" id="ABP35487.1"/>
    </source>
</evidence>
<keyword evidence="1" id="KW-0934">Plastid</keyword>